<keyword evidence="1" id="KW-0812">Transmembrane</keyword>
<gene>
    <name evidence="2" type="ORF">B6F84_08335</name>
</gene>
<dbReference type="KEGG" id="aman:B6F84_08335"/>
<dbReference type="RefSeq" id="WP_148691808.1">
    <property type="nucleotide sequence ID" value="NZ_CP020477.1"/>
</dbReference>
<name>A0A1W6K0L3_9CREN</name>
<reference evidence="2 3" key="1">
    <citation type="submission" date="2017-03" db="EMBL/GenBank/DDBJ databases">
        <title>Sulfur activation and transportation mechanism of thermophilic Archaea Acidianus manzaensis YN-25.</title>
        <authorList>
            <person name="Ma Y."/>
            <person name="Yang Y."/>
            <person name="Xia J."/>
        </authorList>
    </citation>
    <scope>NUCLEOTIDE SEQUENCE [LARGE SCALE GENOMIC DNA]</scope>
    <source>
        <strain evidence="2 3">YN-25</strain>
    </source>
</reference>
<dbReference type="Proteomes" id="UP000193404">
    <property type="component" value="Chromosome"/>
</dbReference>
<dbReference type="EMBL" id="CP020477">
    <property type="protein sequence ID" value="ARM76027.1"/>
    <property type="molecule type" value="Genomic_DNA"/>
</dbReference>
<dbReference type="GeneID" id="41590918"/>
<feature type="transmembrane region" description="Helical" evidence="1">
    <location>
        <begin position="43"/>
        <end position="64"/>
    </location>
</feature>
<organism evidence="2 3">
    <name type="scientific">Acidianus manzaensis</name>
    <dbReference type="NCBI Taxonomy" id="282676"/>
    <lineage>
        <taxon>Archaea</taxon>
        <taxon>Thermoproteota</taxon>
        <taxon>Thermoprotei</taxon>
        <taxon>Sulfolobales</taxon>
        <taxon>Sulfolobaceae</taxon>
        <taxon>Acidianus</taxon>
    </lineage>
</organism>
<dbReference type="STRING" id="282676.B6F84_08335"/>
<evidence type="ECO:0000256" key="1">
    <source>
        <dbReference type="SAM" id="Phobius"/>
    </source>
</evidence>
<keyword evidence="1" id="KW-0472">Membrane</keyword>
<dbReference type="AlphaFoldDB" id="A0A1W6K0L3"/>
<protein>
    <submittedName>
        <fullName evidence="2">Uncharacterized protein</fullName>
    </submittedName>
</protein>
<feature type="transmembrane region" description="Helical" evidence="1">
    <location>
        <begin position="6"/>
        <end position="31"/>
    </location>
</feature>
<dbReference type="OrthoDB" id="379936at2157"/>
<evidence type="ECO:0000313" key="2">
    <source>
        <dbReference type="EMBL" id="ARM76027.1"/>
    </source>
</evidence>
<evidence type="ECO:0000313" key="3">
    <source>
        <dbReference type="Proteomes" id="UP000193404"/>
    </source>
</evidence>
<accession>A0A1W6K0L3</accession>
<keyword evidence="3" id="KW-1185">Reference proteome</keyword>
<sequence length="65" mass="7123">MVIDIVILMKVILTIIGTVTAVFGVGYIILVKFNLPNLDKQNTITLSTILIFVALASFIISFIIL</sequence>
<proteinExistence type="predicted"/>
<keyword evidence="1" id="KW-1133">Transmembrane helix</keyword>